<dbReference type="Proteomes" id="UP000217790">
    <property type="component" value="Unassembled WGS sequence"/>
</dbReference>
<dbReference type="InParanoid" id="A0A2H3DX99"/>
<dbReference type="EMBL" id="KZ293651">
    <property type="protein sequence ID" value="PBK96062.1"/>
    <property type="molecule type" value="Genomic_DNA"/>
</dbReference>
<name>A0A2H3DX99_ARMGA</name>
<keyword evidence="2" id="KW-1185">Reference proteome</keyword>
<sequence>MAKPKSSAKSIVHPTMVVLKGLQAAGDMAPFPYIKGVGALALTVLEIVDAASTNRKDIDEFAERIGTTITTLKNIANRYIRAGDEELSDLQGVC</sequence>
<dbReference type="OrthoDB" id="3016173at2759"/>
<dbReference type="AlphaFoldDB" id="A0A2H3DX99"/>
<evidence type="ECO:0000313" key="2">
    <source>
        <dbReference type="Proteomes" id="UP000217790"/>
    </source>
</evidence>
<evidence type="ECO:0000313" key="1">
    <source>
        <dbReference type="EMBL" id="PBK96062.1"/>
    </source>
</evidence>
<protein>
    <submittedName>
        <fullName evidence="1">Uncharacterized protein</fullName>
    </submittedName>
</protein>
<organism evidence="1 2">
    <name type="scientific">Armillaria gallica</name>
    <name type="common">Bulbous honey fungus</name>
    <name type="synonym">Armillaria bulbosa</name>
    <dbReference type="NCBI Taxonomy" id="47427"/>
    <lineage>
        <taxon>Eukaryota</taxon>
        <taxon>Fungi</taxon>
        <taxon>Dikarya</taxon>
        <taxon>Basidiomycota</taxon>
        <taxon>Agaricomycotina</taxon>
        <taxon>Agaricomycetes</taxon>
        <taxon>Agaricomycetidae</taxon>
        <taxon>Agaricales</taxon>
        <taxon>Marasmiineae</taxon>
        <taxon>Physalacriaceae</taxon>
        <taxon>Armillaria</taxon>
    </lineage>
</organism>
<reference evidence="2" key="1">
    <citation type="journal article" date="2017" name="Nat. Ecol. Evol.">
        <title>Genome expansion and lineage-specific genetic innovations in the forest pathogenic fungi Armillaria.</title>
        <authorList>
            <person name="Sipos G."/>
            <person name="Prasanna A.N."/>
            <person name="Walter M.C."/>
            <person name="O'Connor E."/>
            <person name="Balint B."/>
            <person name="Krizsan K."/>
            <person name="Kiss B."/>
            <person name="Hess J."/>
            <person name="Varga T."/>
            <person name="Slot J."/>
            <person name="Riley R."/>
            <person name="Boka B."/>
            <person name="Rigling D."/>
            <person name="Barry K."/>
            <person name="Lee J."/>
            <person name="Mihaltcheva S."/>
            <person name="LaButti K."/>
            <person name="Lipzen A."/>
            <person name="Waldron R."/>
            <person name="Moloney N.M."/>
            <person name="Sperisen C."/>
            <person name="Kredics L."/>
            <person name="Vagvoelgyi C."/>
            <person name="Patrignani A."/>
            <person name="Fitzpatrick D."/>
            <person name="Nagy I."/>
            <person name="Doyle S."/>
            <person name="Anderson J.B."/>
            <person name="Grigoriev I.V."/>
            <person name="Gueldener U."/>
            <person name="Muensterkoetter M."/>
            <person name="Nagy L.G."/>
        </authorList>
    </citation>
    <scope>NUCLEOTIDE SEQUENCE [LARGE SCALE GENOMIC DNA]</scope>
    <source>
        <strain evidence="2">Ar21-2</strain>
    </source>
</reference>
<proteinExistence type="predicted"/>
<accession>A0A2H3DX99</accession>
<gene>
    <name evidence="1" type="ORF">ARMGADRAFT_757607</name>
</gene>